<dbReference type="Gene3D" id="3.40.50.1820">
    <property type="entry name" value="alpha/beta hydrolase"/>
    <property type="match status" value="1"/>
</dbReference>
<gene>
    <name evidence="2" type="ORF">GYA93_05600</name>
</gene>
<evidence type="ECO:0000313" key="3">
    <source>
        <dbReference type="Proteomes" id="UP000466307"/>
    </source>
</evidence>
<dbReference type="RefSeq" id="WP_059036121.1">
    <property type="nucleotide sequence ID" value="NZ_JAADZU010000012.1"/>
</dbReference>
<dbReference type="Pfam" id="PF00561">
    <property type="entry name" value="Abhydrolase_1"/>
    <property type="match status" value="1"/>
</dbReference>
<evidence type="ECO:0000259" key="1">
    <source>
        <dbReference type="Pfam" id="PF00561"/>
    </source>
</evidence>
<keyword evidence="2" id="KW-0378">Hydrolase</keyword>
<evidence type="ECO:0000313" key="2">
    <source>
        <dbReference type="EMBL" id="NDK89058.1"/>
    </source>
</evidence>
<name>A0A7K3LLF8_9ACTN</name>
<dbReference type="PANTHER" id="PTHR43194">
    <property type="entry name" value="HYDROLASE ALPHA/BETA FOLD FAMILY"/>
    <property type="match status" value="1"/>
</dbReference>
<dbReference type="PRINTS" id="PR00412">
    <property type="entry name" value="EPOXHYDRLASE"/>
</dbReference>
<dbReference type="SUPFAM" id="SSF53474">
    <property type="entry name" value="alpha/beta-Hydrolases"/>
    <property type="match status" value="1"/>
</dbReference>
<keyword evidence="3" id="KW-1185">Reference proteome</keyword>
<organism evidence="2 3">
    <name type="scientific">Gordonia desulfuricans</name>
    <dbReference type="NCBI Taxonomy" id="89051"/>
    <lineage>
        <taxon>Bacteria</taxon>
        <taxon>Bacillati</taxon>
        <taxon>Actinomycetota</taxon>
        <taxon>Actinomycetes</taxon>
        <taxon>Mycobacteriales</taxon>
        <taxon>Gordoniaceae</taxon>
        <taxon>Gordonia</taxon>
    </lineage>
</organism>
<comment type="caution">
    <text evidence="2">The sequence shown here is derived from an EMBL/GenBank/DDBJ whole genome shotgun (WGS) entry which is preliminary data.</text>
</comment>
<accession>A0A7K3LLF8</accession>
<dbReference type="GO" id="GO:0016787">
    <property type="term" value="F:hydrolase activity"/>
    <property type="evidence" value="ECO:0007669"/>
    <property type="project" value="UniProtKB-KW"/>
</dbReference>
<feature type="domain" description="AB hydrolase-1" evidence="1">
    <location>
        <begin position="86"/>
        <end position="340"/>
    </location>
</feature>
<sequence length="374" mass="39835">MKPSERIGVAAGAAGLAALGGLATAGAVRTANGRRVPPGGDPYAGIDFTTMYDDPASTVPAADGLALAVRTVDLGGLTSGETPEVTVVFVHGFSLRLASWHFQRYALAEKWADRRIRMVFFDLRGHGRSENAPAQTCTMDQLVSDLREVVRAVAPAGRVVLVGHSMGGMALLGLARRHPELFAADGRVAGVALVATAASGLAEEGLGRSLRNPLLDAFAVVARRTPRVIEAGRDLTRMVLEPVLVAASFGPRFHSPAAGRAVEKMLQNTPIATVVNFLSVLETHDETLGLPVIAHVPSVVVCGDQDKMTPLPNSLYMYGELGTDSHLEVVEGAGHMVQMEVPDRVTDAIDDLVGRARLAAPRPRRRWWRLKEKA</sequence>
<dbReference type="InterPro" id="IPR050228">
    <property type="entry name" value="Carboxylesterase_BioH"/>
</dbReference>
<dbReference type="EMBL" id="JAADZU010000012">
    <property type="protein sequence ID" value="NDK89058.1"/>
    <property type="molecule type" value="Genomic_DNA"/>
</dbReference>
<reference evidence="2 3" key="1">
    <citation type="submission" date="2020-01" db="EMBL/GenBank/DDBJ databases">
        <title>Investigation of new actinobacteria for the biodesulphurisation of diesel fuel.</title>
        <authorList>
            <person name="Athi Narayanan S.M."/>
        </authorList>
    </citation>
    <scope>NUCLEOTIDE SEQUENCE [LARGE SCALE GENOMIC DNA]</scope>
    <source>
        <strain evidence="2 3">213E</strain>
    </source>
</reference>
<dbReference type="InterPro" id="IPR029058">
    <property type="entry name" value="AB_hydrolase_fold"/>
</dbReference>
<dbReference type="AlphaFoldDB" id="A0A7K3LLF8"/>
<protein>
    <submittedName>
        <fullName evidence="2">Alpha/beta hydrolase</fullName>
    </submittedName>
</protein>
<dbReference type="InterPro" id="IPR000073">
    <property type="entry name" value="AB_hydrolase_1"/>
</dbReference>
<dbReference type="InterPro" id="IPR000639">
    <property type="entry name" value="Epox_hydrolase-like"/>
</dbReference>
<proteinExistence type="predicted"/>
<dbReference type="Proteomes" id="UP000466307">
    <property type="component" value="Unassembled WGS sequence"/>
</dbReference>
<dbReference type="PANTHER" id="PTHR43194:SF2">
    <property type="entry name" value="PEROXISOMAL MEMBRANE PROTEIN LPX1"/>
    <property type="match status" value="1"/>
</dbReference>